<feature type="region of interest" description="Disordered" evidence="1">
    <location>
        <begin position="1"/>
        <end position="22"/>
    </location>
</feature>
<sequence length="129" mass="15367">MRSDEQKKAYGFKEGSEKKKTKNWRGRGIILWEISSDNPPFEMEPCVEFKTPQLQSNNVTDVKLENLNMLTNEEPDPPFVEVFIDIRKKQFHNIRLIIIKNNIREYKKNLVETTVEPVYINRCHKKKLM</sequence>
<comment type="caution">
    <text evidence="2">The sequence shown here is derived from an EMBL/GenBank/DDBJ whole genome shotgun (WGS) entry which is preliminary data.</text>
</comment>
<reference evidence="2 3" key="1">
    <citation type="submission" date="2018-08" db="EMBL/GenBank/DDBJ databases">
        <title>Genome and evolution of the arbuscular mycorrhizal fungus Diversispora epigaea (formerly Glomus versiforme) and its bacterial endosymbionts.</title>
        <authorList>
            <person name="Sun X."/>
            <person name="Fei Z."/>
            <person name="Harrison M."/>
        </authorList>
    </citation>
    <scope>NUCLEOTIDE SEQUENCE [LARGE SCALE GENOMIC DNA]</scope>
    <source>
        <strain evidence="2 3">IT104</strain>
    </source>
</reference>
<dbReference type="Proteomes" id="UP000266861">
    <property type="component" value="Unassembled WGS sequence"/>
</dbReference>
<evidence type="ECO:0000256" key="1">
    <source>
        <dbReference type="SAM" id="MobiDB-lite"/>
    </source>
</evidence>
<keyword evidence="3" id="KW-1185">Reference proteome</keyword>
<protein>
    <submittedName>
        <fullName evidence="2">Uncharacterized protein</fullName>
    </submittedName>
</protein>
<proteinExistence type="predicted"/>
<gene>
    <name evidence="2" type="ORF">Glove_233g12</name>
</gene>
<dbReference type="AlphaFoldDB" id="A0A397II57"/>
<name>A0A397II57_9GLOM</name>
<dbReference type="EMBL" id="PQFF01000216">
    <property type="protein sequence ID" value="RHZ73034.1"/>
    <property type="molecule type" value="Genomic_DNA"/>
</dbReference>
<accession>A0A397II57</accession>
<evidence type="ECO:0000313" key="2">
    <source>
        <dbReference type="EMBL" id="RHZ73034.1"/>
    </source>
</evidence>
<evidence type="ECO:0000313" key="3">
    <source>
        <dbReference type="Proteomes" id="UP000266861"/>
    </source>
</evidence>
<organism evidence="2 3">
    <name type="scientific">Diversispora epigaea</name>
    <dbReference type="NCBI Taxonomy" id="1348612"/>
    <lineage>
        <taxon>Eukaryota</taxon>
        <taxon>Fungi</taxon>
        <taxon>Fungi incertae sedis</taxon>
        <taxon>Mucoromycota</taxon>
        <taxon>Glomeromycotina</taxon>
        <taxon>Glomeromycetes</taxon>
        <taxon>Diversisporales</taxon>
        <taxon>Diversisporaceae</taxon>
        <taxon>Diversispora</taxon>
    </lineage>
</organism>